<organism evidence="2 3">
    <name type="scientific">Actinacidiphila alni</name>
    <dbReference type="NCBI Taxonomy" id="380248"/>
    <lineage>
        <taxon>Bacteria</taxon>
        <taxon>Bacillati</taxon>
        <taxon>Actinomycetota</taxon>
        <taxon>Actinomycetes</taxon>
        <taxon>Kitasatosporales</taxon>
        <taxon>Streptomycetaceae</taxon>
        <taxon>Actinacidiphila</taxon>
    </lineage>
</organism>
<keyword evidence="1" id="KW-0732">Signal</keyword>
<proteinExistence type="predicted"/>
<keyword evidence="3" id="KW-1185">Reference proteome</keyword>
<evidence type="ECO:0000313" key="3">
    <source>
        <dbReference type="Proteomes" id="UP000199323"/>
    </source>
</evidence>
<gene>
    <name evidence="2" type="ORF">SAMN05216251_12867</name>
</gene>
<accession>A0A1I2LFB2</accession>
<dbReference type="Pfam" id="PF10901">
    <property type="entry name" value="DUF2690"/>
    <property type="match status" value="1"/>
</dbReference>
<dbReference type="AlphaFoldDB" id="A0A1I2LFB2"/>
<evidence type="ECO:0008006" key="4">
    <source>
        <dbReference type="Google" id="ProtNLM"/>
    </source>
</evidence>
<feature type="signal peptide" evidence="1">
    <location>
        <begin position="1"/>
        <end position="30"/>
    </location>
</feature>
<protein>
    <recommendedName>
        <fullName evidence="4">DUF2690 domain-containing protein</fullName>
    </recommendedName>
</protein>
<name>A0A1I2LFB2_9ACTN</name>
<sequence length="148" mass="14841">MRTRKRAIALGLSGAACAAMTLIGAGPASAGVGSYPYDNQDPSASGCNSDAITASSANVGGGATILLRYSPHCRTVWAHIQGAAPRTADNAGGSALIYRESDGAGIRTYCGGATSCYTPMLYDGGLTSHATGTNDTGFTIYSGTTGSY</sequence>
<dbReference type="EMBL" id="FONG01000028">
    <property type="protein sequence ID" value="SFF77713.1"/>
    <property type="molecule type" value="Genomic_DNA"/>
</dbReference>
<dbReference type="OrthoDB" id="2863790at2"/>
<evidence type="ECO:0000256" key="1">
    <source>
        <dbReference type="SAM" id="SignalP"/>
    </source>
</evidence>
<evidence type="ECO:0000313" key="2">
    <source>
        <dbReference type="EMBL" id="SFF77713.1"/>
    </source>
</evidence>
<dbReference type="STRING" id="380248.SAMN05216251_12867"/>
<reference evidence="2 3" key="1">
    <citation type="submission" date="2016-10" db="EMBL/GenBank/DDBJ databases">
        <authorList>
            <person name="de Groot N.N."/>
        </authorList>
    </citation>
    <scope>NUCLEOTIDE SEQUENCE [LARGE SCALE GENOMIC DNA]</scope>
    <source>
        <strain evidence="2 3">CGMCC 4.3510</strain>
    </source>
</reference>
<dbReference type="Proteomes" id="UP000199323">
    <property type="component" value="Unassembled WGS sequence"/>
</dbReference>
<feature type="chain" id="PRO_5011469835" description="DUF2690 domain-containing protein" evidence="1">
    <location>
        <begin position="31"/>
        <end position="148"/>
    </location>
</feature>
<dbReference type="RefSeq" id="WP_093717332.1">
    <property type="nucleotide sequence ID" value="NZ_FONG01000028.1"/>
</dbReference>
<dbReference type="PROSITE" id="PS51257">
    <property type="entry name" value="PROKAR_LIPOPROTEIN"/>
    <property type="match status" value="1"/>
</dbReference>
<dbReference type="InterPro" id="IPR021224">
    <property type="entry name" value="DUF2690"/>
</dbReference>